<reference evidence="1 2" key="2">
    <citation type="journal article" date="2017" name="Nature">
        <title>The Apostasia genome and the evolution of orchids.</title>
        <authorList>
            <person name="Zhang G.Q."/>
            <person name="Liu K.W."/>
            <person name="Li Z."/>
            <person name="Lohaus R."/>
            <person name="Hsiao Y.Y."/>
            <person name="Niu S.C."/>
            <person name="Wang J.Y."/>
            <person name="Lin Y.C."/>
            <person name="Xu Q."/>
            <person name="Chen L.J."/>
            <person name="Yoshida K."/>
            <person name="Fujiwara S."/>
            <person name="Wang Z.W."/>
            <person name="Zhang Y.Q."/>
            <person name="Mitsuda N."/>
            <person name="Wang M."/>
            <person name="Liu G.H."/>
            <person name="Pecoraro L."/>
            <person name="Huang H.X."/>
            <person name="Xiao X.J."/>
            <person name="Lin M."/>
            <person name="Wu X.Y."/>
            <person name="Wu W.L."/>
            <person name="Chen Y.Y."/>
            <person name="Chang S.B."/>
            <person name="Sakamoto S."/>
            <person name="Ohme-Takagi M."/>
            <person name="Yagi M."/>
            <person name="Zeng S.J."/>
            <person name="Shen C.Y."/>
            <person name="Yeh C.M."/>
            <person name="Luo Y.B."/>
            <person name="Tsai W.C."/>
            <person name="Van de Peer Y."/>
            <person name="Liu Z.J."/>
        </authorList>
    </citation>
    <scope>NUCLEOTIDE SEQUENCE [LARGE SCALE GENOMIC DNA]</scope>
    <source>
        <tissue evidence="1">The whole plant</tissue>
    </source>
</reference>
<dbReference type="AlphaFoldDB" id="A0A2I0WB89"/>
<dbReference type="PANTHER" id="PTHR46508:SF2">
    <property type="entry name" value="INCREASED DNA METHYLATION 1"/>
    <property type="match status" value="1"/>
</dbReference>
<evidence type="ECO:0000313" key="2">
    <source>
        <dbReference type="Proteomes" id="UP000233837"/>
    </source>
</evidence>
<proteinExistence type="predicted"/>
<dbReference type="EMBL" id="KZ502795">
    <property type="protein sequence ID" value="PKU72924.1"/>
    <property type="molecule type" value="Genomic_DNA"/>
</dbReference>
<dbReference type="STRING" id="906689.A0A2I0WB89"/>
<protein>
    <submittedName>
        <fullName evidence="1">Uncharacterized protein</fullName>
    </submittedName>
</protein>
<accession>A0A2I0WB89</accession>
<sequence>MPNIIEDGLSWTILRCNHDDQNVYSTQKIALMAECNSKLAIALTLMEECFVPMVDPRTGIDIVPHVLYNWG</sequence>
<evidence type="ECO:0000313" key="1">
    <source>
        <dbReference type="EMBL" id="PKU72924.1"/>
    </source>
</evidence>
<name>A0A2I0WB89_9ASPA</name>
<dbReference type="Proteomes" id="UP000233837">
    <property type="component" value="Unassembled WGS sequence"/>
</dbReference>
<organism evidence="1 2">
    <name type="scientific">Dendrobium catenatum</name>
    <dbReference type="NCBI Taxonomy" id="906689"/>
    <lineage>
        <taxon>Eukaryota</taxon>
        <taxon>Viridiplantae</taxon>
        <taxon>Streptophyta</taxon>
        <taxon>Embryophyta</taxon>
        <taxon>Tracheophyta</taxon>
        <taxon>Spermatophyta</taxon>
        <taxon>Magnoliopsida</taxon>
        <taxon>Liliopsida</taxon>
        <taxon>Asparagales</taxon>
        <taxon>Orchidaceae</taxon>
        <taxon>Epidendroideae</taxon>
        <taxon>Malaxideae</taxon>
        <taxon>Dendrobiinae</taxon>
        <taxon>Dendrobium</taxon>
    </lineage>
</organism>
<keyword evidence="2" id="KW-1185">Reference proteome</keyword>
<dbReference type="PANTHER" id="PTHR46508">
    <property type="entry name" value="PHD FINGER FAMILY PROTEIN"/>
    <property type="match status" value="1"/>
</dbReference>
<reference evidence="1 2" key="1">
    <citation type="journal article" date="2016" name="Sci. Rep.">
        <title>The Dendrobium catenatum Lindl. genome sequence provides insights into polysaccharide synthase, floral development and adaptive evolution.</title>
        <authorList>
            <person name="Zhang G.Q."/>
            <person name="Xu Q."/>
            <person name="Bian C."/>
            <person name="Tsai W.C."/>
            <person name="Yeh C.M."/>
            <person name="Liu K.W."/>
            <person name="Yoshida K."/>
            <person name="Zhang L.S."/>
            <person name="Chang S.B."/>
            <person name="Chen F."/>
            <person name="Shi Y."/>
            <person name="Su Y.Y."/>
            <person name="Zhang Y.Q."/>
            <person name="Chen L.J."/>
            <person name="Yin Y."/>
            <person name="Lin M."/>
            <person name="Huang H."/>
            <person name="Deng H."/>
            <person name="Wang Z.W."/>
            <person name="Zhu S.L."/>
            <person name="Zhao X."/>
            <person name="Deng C."/>
            <person name="Niu S.C."/>
            <person name="Huang J."/>
            <person name="Wang M."/>
            <person name="Liu G.H."/>
            <person name="Yang H.J."/>
            <person name="Xiao X.J."/>
            <person name="Hsiao Y.Y."/>
            <person name="Wu W.L."/>
            <person name="Chen Y.Y."/>
            <person name="Mitsuda N."/>
            <person name="Ohme-Takagi M."/>
            <person name="Luo Y.B."/>
            <person name="Van de Peer Y."/>
            <person name="Liu Z.J."/>
        </authorList>
    </citation>
    <scope>NUCLEOTIDE SEQUENCE [LARGE SCALE GENOMIC DNA]</scope>
    <source>
        <tissue evidence="1">The whole plant</tissue>
    </source>
</reference>
<gene>
    <name evidence="1" type="ORF">MA16_Dca007487</name>
</gene>